<reference evidence="4" key="3">
    <citation type="submission" date="2025-04" db="UniProtKB">
        <authorList>
            <consortium name="RefSeq"/>
        </authorList>
    </citation>
    <scope>IDENTIFICATION</scope>
    <source>
        <strain evidence="4">CBS 304.34</strain>
    </source>
</reference>
<evidence type="ECO:0000313" key="4">
    <source>
        <dbReference type="RefSeq" id="XP_033573089.1"/>
    </source>
</evidence>
<dbReference type="EMBL" id="MU003708">
    <property type="protein sequence ID" value="KAF2806125.1"/>
    <property type="molecule type" value="Genomic_DNA"/>
</dbReference>
<dbReference type="PROSITE" id="PS50181">
    <property type="entry name" value="FBOX"/>
    <property type="match status" value="1"/>
</dbReference>
<evidence type="ECO:0000313" key="3">
    <source>
        <dbReference type="Proteomes" id="UP000504636"/>
    </source>
</evidence>
<dbReference type="GeneID" id="54466787"/>
<dbReference type="Proteomes" id="UP000504636">
    <property type="component" value="Unplaced"/>
</dbReference>
<gene>
    <name evidence="2 4" type="ORF">BDZ99DRAFT_524350</name>
</gene>
<proteinExistence type="predicted"/>
<organism evidence="2">
    <name type="scientific">Mytilinidion resinicola</name>
    <dbReference type="NCBI Taxonomy" id="574789"/>
    <lineage>
        <taxon>Eukaryota</taxon>
        <taxon>Fungi</taxon>
        <taxon>Dikarya</taxon>
        <taxon>Ascomycota</taxon>
        <taxon>Pezizomycotina</taxon>
        <taxon>Dothideomycetes</taxon>
        <taxon>Pleosporomycetidae</taxon>
        <taxon>Mytilinidiales</taxon>
        <taxon>Mytilinidiaceae</taxon>
        <taxon>Mytilinidion</taxon>
    </lineage>
</organism>
<sequence>MAYLISIPNELKDAVFTEVDRWDVLSLSETCKELHTTATPALYHKIVMFWDVEEVDKTPKIRARWGPNSRMIKTYNFRVVSHCPTAHGETEAALFEKAIEEMELPQKERWKKAITRDNDVGAMIALLLARCTDLQSLKIALDVLYGYEWSTTMLRHAIIVPGEVKRSSNFNRLVNVVEWGPSLGRDRLQPFPYPKENLLAAQLAESYANGKRPFWPLHHPPVGTNLATLELIGEGHAPIESAAVLLKLAPKLTTLEYNIQLDGTGRLALGQLQRRLHHLRNTLSYLIITYQFDVIESEVSDSNSIDAVGFLRDFTALTCLHVPLAILFGPMPPCHWDTSDSDDNDLWDIPTFESWMKEPLIALLKAFFDEEFKIATPQLRKVVLDLRDYWAGQTTYWCKEATREELR</sequence>
<reference evidence="4" key="2">
    <citation type="submission" date="2020-04" db="EMBL/GenBank/DDBJ databases">
        <authorList>
            <consortium name="NCBI Genome Project"/>
        </authorList>
    </citation>
    <scope>NUCLEOTIDE SEQUENCE</scope>
    <source>
        <strain evidence="4">CBS 304.34</strain>
    </source>
</reference>
<name>A0A6A6YDF5_9PEZI</name>
<dbReference type="AlphaFoldDB" id="A0A6A6YDF5"/>
<accession>A0A6A6YDF5</accession>
<dbReference type="InterPro" id="IPR001810">
    <property type="entry name" value="F-box_dom"/>
</dbReference>
<keyword evidence="3" id="KW-1185">Reference proteome</keyword>
<evidence type="ECO:0000259" key="1">
    <source>
        <dbReference type="PROSITE" id="PS50181"/>
    </source>
</evidence>
<reference evidence="2 4" key="1">
    <citation type="journal article" date="2020" name="Stud. Mycol.">
        <title>101 Dothideomycetes genomes: a test case for predicting lifestyles and emergence of pathogens.</title>
        <authorList>
            <person name="Haridas S."/>
            <person name="Albert R."/>
            <person name="Binder M."/>
            <person name="Bloem J."/>
            <person name="Labutti K."/>
            <person name="Salamov A."/>
            <person name="Andreopoulos B."/>
            <person name="Baker S."/>
            <person name="Barry K."/>
            <person name="Bills G."/>
            <person name="Bluhm B."/>
            <person name="Cannon C."/>
            <person name="Castanera R."/>
            <person name="Culley D."/>
            <person name="Daum C."/>
            <person name="Ezra D."/>
            <person name="Gonzalez J."/>
            <person name="Henrissat B."/>
            <person name="Kuo A."/>
            <person name="Liang C."/>
            <person name="Lipzen A."/>
            <person name="Lutzoni F."/>
            <person name="Magnuson J."/>
            <person name="Mondo S."/>
            <person name="Nolan M."/>
            <person name="Ohm R."/>
            <person name="Pangilinan J."/>
            <person name="Park H.-J."/>
            <person name="Ramirez L."/>
            <person name="Alfaro M."/>
            <person name="Sun H."/>
            <person name="Tritt A."/>
            <person name="Yoshinaga Y."/>
            <person name="Zwiers L.-H."/>
            <person name="Turgeon B."/>
            <person name="Goodwin S."/>
            <person name="Spatafora J."/>
            <person name="Crous P."/>
            <person name="Grigoriev I."/>
        </authorList>
    </citation>
    <scope>NUCLEOTIDE SEQUENCE</scope>
    <source>
        <strain evidence="2 4">CBS 304.34</strain>
    </source>
</reference>
<protein>
    <recommendedName>
        <fullName evidence="1">F-box domain-containing protein</fullName>
    </recommendedName>
</protein>
<feature type="domain" description="F-box" evidence="1">
    <location>
        <begin position="1"/>
        <end position="46"/>
    </location>
</feature>
<dbReference type="RefSeq" id="XP_033573089.1">
    <property type="nucleotide sequence ID" value="XM_033725894.1"/>
</dbReference>
<dbReference type="OrthoDB" id="3768645at2759"/>
<evidence type="ECO:0000313" key="2">
    <source>
        <dbReference type="EMBL" id="KAF2806125.1"/>
    </source>
</evidence>